<dbReference type="GeneID" id="24803795"/>
<keyword evidence="2" id="KW-1003">Cell membrane</keyword>
<evidence type="ECO:0000313" key="9">
    <source>
        <dbReference type="Proteomes" id="UP000034723"/>
    </source>
</evidence>
<feature type="transmembrane region" description="Helical" evidence="6">
    <location>
        <begin position="124"/>
        <end position="143"/>
    </location>
</feature>
<dbReference type="EMBL" id="CP011267">
    <property type="protein sequence ID" value="AKG91470.1"/>
    <property type="molecule type" value="Genomic_DNA"/>
</dbReference>
<evidence type="ECO:0000256" key="4">
    <source>
        <dbReference type="ARBA" id="ARBA00022989"/>
    </source>
</evidence>
<feature type="domain" description="Polymerase nucleotidyl transferase" evidence="7">
    <location>
        <begin position="422"/>
        <end position="506"/>
    </location>
</feature>
<feature type="transmembrane region" description="Helical" evidence="6">
    <location>
        <begin position="268"/>
        <end position="290"/>
    </location>
</feature>
<dbReference type="InterPro" id="IPR002293">
    <property type="entry name" value="AA/rel_permease1"/>
</dbReference>
<dbReference type="SUPFAM" id="SSF81301">
    <property type="entry name" value="Nucleotidyltransferase"/>
    <property type="match status" value="1"/>
</dbReference>
<evidence type="ECO:0000313" key="8">
    <source>
        <dbReference type="EMBL" id="AKG91470.1"/>
    </source>
</evidence>
<evidence type="ECO:0000256" key="6">
    <source>
        <dbReference type="SAM" id="Phobius"/>
    </source>
</evidence>
<accession>A0A0F7IDG5</accession>
<dbReference type="OrthoDB" id="43026at2157"/>
<dbReference type="Gene3D" id="3.30.460.10">
    <property type="entry name" value="Beta Polymerase, domain 2"/>
    <property type="match status" value="1"/>
</dbReference>
<dbReference type="GO" id="GO:0005886">
    <property type="term" value="C:plasma membrane"/>
    <property type="evidence" value="ECO:0007669"/>
    <property type="project" value="UniProtKB-SubCell"/>
</dbReference>
<feature type="transmembrane region" description="Helical" evidence="6">
    <location>
        <begin position="79"/>
        <end position="104"/>
    </location>
</feature>
<feature type="transmembrane region" description="Helical" evidence="6">
    <location>
        <begin position="311"/>
        <end position="330"/>
    </location>
</feature>
<feature type="transmembrane region" description="Helical" evidence="6">
    <location>
        <begin position="219"/>
        <end position="248"/>
    </location>
</feature>
<dbReference type="InterPro" id="IPR050367">
    <property type="entry name" value="APC_superfamily"/>
</dbReference>
<dbReference type="STRING" id="113653.GAH_01222"/>
<dbReference type="KEGG" id="gah:GAH_01222"/>
<dbReference type="CDD" id="cd05403">
    <property type="entry name" value="NT_KNTase_like"/>
    <property type="match status" value="1"/>
</dbReference>
<gene>
    <name evidence="8" type="ORF">GAH_01222</name>
</gene>
<dbReference type="PATRIC" id="fig|113653.22.peg.1212"/>
<keyword evidence="4 6" id="KW-1133">Transmembrane helix</keyword>
<dbReference type="FunCoup" id="A0A0F7IDG5">
    <property type="interactions" value="18"/>
</dbReference>
<dbReference type="PANTHER" id="PTHR42770">
    <property type="entry name" value="AMINO ACID TRANSPORTER-RELATED"/>
    <property type="match status" value="1"/>
</dbReference>
<dbReference type="RefSeq" id="WP_048095343.1">
    <property type="nucleotide sequence ID" value="NZ_CP011267.1"/>
</dbReference>
<feature type="transmembrane region" description="Helical" evidence="6">
    <location>
        <begin position="150"/>
        <end position="172"/>
    </location>
</feature>
<dbReference type="HOGENOM" id="CLU_007946_15_2_2"/>
<evidence type="ECO:0000259" key="7">
    <source>
        <dbReference type="Pfam" id="PF01909"/>
    </source>
</evidence>
<dbReference type="Proteomes" id="UP000034723">
    <property type="component" value="Chromosome"/>
</dbReference>
<comment type="subcellular location">
    <subcellularLocation>
        <location evidence="1">Cell membrane</location>
        <topology evidence="1">Multi-pass membrane protein</topology>
    </subcellularLocation>
</comment>
<feature type="transmembrane region" description="Helical" evidence="6">
    <location>
        <begin position="39"/>
        <end position="59"/>
    </location>
</feature>
<protein>
    <submittedName>
        <fullName evidence="8">Amino acid transporter</fullName>
    </submittedName>
</protein>
<dbReference type="PANTHER" id="PTHR42770:SF11">
    <property type="entry name" value="INNER MEMBRANE TRANSPORT PROTEIN YBAT"/>
    <property type="match status" value="1"/>
</dbReference>
<dbReference type="Pfam" id="PF01909">
    <property type="entry name" value="NTP_transf_2"/>
    <property type="match status" value="1"/>
</dbReference>
<proteinExistence type="predicted"/>
<evidence type="ECO:0000256" key="3">
    <source>
        <dbReference type="ARBA" id="ARBA00022692"/>
    </source>
</evidence>
<organism evidence="8 9">
    <name type="scientific">Geoglobus ahangari</name>
    <dbReference type="NCBI Taxonomy" id="113653"/>
    <lineage>
        <taxon>Archaea</taxon>
        <taxon>Methanobacteriati</taxon>
        <taxon>Methanobacteriota</taxon>
        <taxon>Archaeoglobi</taxon>
        <taxon>Archaeoglobales</taxon>
        <taxon>Archaeoglobaceae</taxon>
        <taxon>Geoglobus</taxon>
    </lineage>
</organism>
<keyword evidence="5 6" id="KW-0472">Membrane</keyword>
<sequence>MAKRERISFWEAFSIGVGGMIGGGIFAVLGLSIELSKGAAPVAFLLAGLVALTTAYSYARLSVRYPSEGGTIEYLVRAYGSSVLSGGLNVLLLASYIVMIALYAYAFGSYAASVISSSPVVKHALITAVILAFIIVNAYGAVVSGKTEDALVGFKLAVLLLVAGSGMMFIDWSRLSPATWPDGITIVAGGMIIFLAYEGFELIANTAQDVENPSMLPKVFFSAVIVVIAVYVMIALVTVGTLPFDVIIRERDYALSAVAKPTLGNLGFWLVTLAALASTSSAINATLYGTARASYMVAKYGQLPKVVEKRVWKEAFEGLILIGVFSAILANTASLESISTAGSGGFLIVFLAVNLAALLILLYRMIELSPRNLEVLATLIAASFAVEFAYRSLTGRKIEKYVDDRLREREENIRNWESWIGRVVDRVAEKFEDAEVYLVGSVARNEIHKASDVDLLVLTENLPSREEKDRVVAELKEGLTKQHPVHIHFVHSRDRDMALRKARQYRVLRKRED</sequence>
<feature type="transmembrane region" description="Helical" evidence="6">
    <location>
        <begin position="184"/>
        <end position="207"/>
    </location>
</feature>
<dbReference type="GO" id="GO:0016779">
    <property type="term" value="F:nucleotidyltransferase activity"/>
    <property type="evidence" value="ECO:0007669"/>
    <property type="project" value="InterPro"/>
</dbReference>
<dbReference type="Gene3D" id="1.20.1740.10">
    <property type="entry name" value="Amino acid/polyamine transporter I"/>
    <property type="match status" value="1"/>
</dbReference>
<dbReference type="InterPro" id="IPR043519">
    <property type="entry name" value="NT_sf"/>
</dbReference>
<dbReference type="Pfam" id="PF13520">
    <property type="entry name" value="AA_permease_2"/>
    <property type="match status" value="1"/>
</dbReference>
<keyword evidence="9" id="KW-1185">Reference proteome</keyword>
<name>A0A0F7IDG5_9EURY</name>
<dbReference type="GO" id="GO:0022857">
    <property type="term" value="F:transmembrane transporter activity"/>
    <property type="evidence" value="ECO:0007669"/>
    <property type="project" value="InterPro"/>
</dbReference>
<reference evidence="8 9" key="1">
    <citation type="submission" date="2015-04" db="EMBL/GenBank/DDBJ databases">
        <title>The complete genome sequence of the hyperthermophilic, obligate iron-reducing archaeon Geoglobus ahangari strain 234T.</title>
        <authorList>
            <person name="Manzella M.P."/>
            <person name="Holmes D.E."/>
            <person name="Rocheleau J.M."/>
            <person name="Chung A."/>
            <person name="Reguera G."/>
            <person name="Kashefi K."/>
        </authorList>
    </citation>
    <scope>NUCLEOTIDE SEQUENCE [LARGE SCALE GENOMIC DNA]</scope>
    <source>
        <strain evidence="8 9">234</strain>
    </source>
</reference>
<dbReference type="InterPro" id="IPR002934">
    <property type="entry name" value="Polymerase_NTP_transf_dom"/>
</dbReference>
<keyword evidence="3 6" id="KW-0812">Transmembrane</keyword>
<feature type="transmembrane region" description="Helical" evidence="6">
    <location>
        <begin position="342"/>
        <end position="363"/>
    </location>
</feature>
<evidence type="ECO:0000256" key="5">
    <source>
        <dbReference type="ARBA" id="ARBA00023136"/>
    </source>
</evidence>
<dbReference type="InParanoid" id="A0A0F7IDG5"/>
<feature type="transmembrane region" description="Helical" evidence="6">
    <location>
        <begin position="12"/>
        <end position="33"/>
    </location>
</feature>
<evidence type="ECO:0000256" key="2">
    <source>
        <dbReference type="ARBA" id="ARBA00022475"/>
    </source>
</evidence>
<dbReference type="AlphaFoldDB" id="A0A0F7IDG5"/>
<evidence type="ECO:0000256" key="1">
    <source>
        <dbReference type="ARBA" id="ARBA00004651"/>
    </source>
</evidence>